<dbReference type="InterPro" id="IPR032466">
    <property type="entry name" value="Metal_Hydrolase"/>
</dbReference>
<gene>
    <name evidence="2" type="ORF">QPX34_11905</name>
</gene>
<evidence type="ECO:0000313" key="2">
    <source>
        <dbReference type="EMBL" id="MDK4248699.1"/>
    </source>
</evidence>
<proteinExistence type="predicted"/>
<dbReference type="Gene3D" id="3.20.20.140">
    <property type="entry name" value="Metal-dependent hydrolases"/>
    <property type="match status" value="1"/>
</dbReference>
<accession>A0ABT7FSV9</accession>
<organism evidence="2 3">
    <name type="scientific">Corynebacterium accolens</name>
    <dbReference type="NCBI Taxonomy" id="38284"/>
    <lineage>
        <taxon>Bacteria</taxon>
        <taxon>Bacillati</taxon>
        <taxon>Actinomycetota</taxon>
        <taxon>Actinomycetes</taxon>
        <taxon>Mycobacteriales</taxon>
        <taxon>Corynebacteriaceae</taxon>
        <taxon>Corynebacterium</taxon>
    </lineage>
</organism>
<dbReference type="SUPFAM" id="SSF51556">
    <property type="entry name" value="Metallo-dependent hydrolases"/>
    <property type="match status" value="1"/>
</dbReference>
<feature type="domain" description="Amidohydrolase-related" evidence="1">
    <location>
        <begin position="6"/>
        <end position="250"/>
    </location>
</feature>
<dbReference type="Proteomes" id="UP001239414">
    <property type="component" value="Unassembled WGS sequence"/>
</dbReference>
<comment type="caution">
    <text evidence="2">The sequence shown here is derived from an EMBL/GenBank/DDBJ whole genome shotgun (WGS) entry which is preliminary data.</text>
</comment>
<reference evidence="2 3" key="1">
    <citation type="submission" date="2023-05" db="EMBL/GenBank/DDBJ databases">
        <title>Metabolic capabilities are highly conserved among human nasal-associated Corynebacterium species in pangenomic analyses.</title>
        <authorList>
            <person name="Tran T.H."/>
            <person name="Roberts A.Q."/>
            <person name="Escapa I.F."/>
            <person name="Gao W."/>
            <person name="Conlan S."/>
            <person name="Kong H."/>
            <person name="Segre J.A."/>
            <person name="Kelly M.S."/>
            <person name="Lemon K.P."/>
        </authorList>
    </citation>
    <scope>NUCLEOTIDE SEQUENCE [LARGE SCALE GENOMIC DNA]</scope>
    <source>
        <strain evidence="2 3">KPL3802</strain>
    </source>
</reference>
<dbReference type="EMBL" id="JASNUO010000019">
    <property type="protein sequence ID" value="MDK4248699.1"/>
    <property type="molecule type" value="Genomic_DNA"/>
</dbReference>
<sequence>MQRVFDSHLHIIDFSHPIHENQGYTPPEFLVPAYDAWREKLRGEGYTITAGAVVSGSFQGFDQGYLAEALGELDNFVGVTQLPADAPDAEIRRLDGLGVRAVRFNFRRGGSAAREDLEELAWRIYDLAGWHVELYVDAAALGDMAPVLKKLPAVSIDHLGLSAQGVDDLLELVDAGVKVKATGFGRVDLDPGEVVRRIVDVDPTALMAGTDLPSQRASRVFSVDDFQLIGEAAGVHADAVFFANAARFYGRDDAL</sequence>
<name>A0ABT7FSV9_9CORY</name>
<dbReference type="Pfam" id="PF04909">
    <property type="entry name" value="Amidohydro_2"/>
    <property type="match status" value="1"/>
</dbReference>
<dbReference type="PANTHER" id="PTHR35563:SF2">
    <property type="entry name" value="BARREL METAL-DEPENDENT HYDROLASE, PUTATIVE (AFU_ORTHOLOGUE AFUA_1G16240)-RELATED"/>
    <property type="match status" value="1"/>
</dbReference>
<dbReference type="PANTHER" id="PTHR35563">
    <property type="entry name" value="BARREL METAL-DEPENDENT HYDROLASE, PUTATIVE (AFU_ORTHOLOGUE AFUA_1G16240)-RELATED"/>
    <property type="match status" value="1"/>
</dbReference>
<evidence type="ECO:0000259" key="1">
    <source>
        <dbReference type="Pfam" id="PF04909"/>
    </source>
</evidence>
<dbReference type="InterPro" id="IPR006680">
    <property type="entry name" value="Amidohydro-rel"/>
</dbReference>
<protein>
    <submittedName>
        <fullName evidence="2">Amidohydrolase family protein</fullName>
    </submittedName>
</protein>
<dbReference type="InterPro" id="IPR052358">
    <property type="entry name" value="Aro_Compnd_Degr_Hydrolases"/>
</dbReference>
<dbReference type="RefSeq" id="WP_284609954.1">
    <property type="nucleotide sequence ID" value="NZ_JASNUO010000019.1"/>
</dbReference>
<evidence type="ECO:0000313" key="3">
    <source>
        <dbReference type="Proteomes" id="UP001239414"/>
    </source>
</evidence>
<keyword evidence="3" id="KW-1185">Reference proteome</keyword>